<dbReference type="Proteomes" id="UP000481583">
    <property type="component" value="Unassembled WGS sequence"/>
</dbReference>
<protein>
    <submittedName>
        <fullName evidence="1">Uncharacterized protein</fullName>
    </submittedName>
</protein>
<evidence type="ECO:0000313" key="2">
    <source>
        <dbReference type="Proteomes" id="UP000481583"/>
    </source>
</evidence>
<dbReference type="RefSeq" id="WP_165244112.1">
    <property type="nucleotide sequence ID" value="NZ_JAAKZV010000279.1"/>
</dbReference>
<proteinExistence type="predicted"/>
<dbReference type="AlphaFoldDB" id="A0A6G4UC59"/>
<gene>
    <name evidence="1" type="ORF">G5C51_36115</name>
</gene>
<keyword evidence="2" id="KW-1185">Reference proteome</keyword>
<evidence type="ECO:0000313" key="1">
    <source>
        <dbReference type="EMBL" id="NGN69300.1"/>
    </source>
</evidence>
<accession>A0A6G4UC59</accession>
<organism evidence="1 2">
    <name type="scientific">Streptomyces coryli</name>
    <dbReference type="NCBI Taxonomy" id="1128680"/>
    <lineage>
        <taxon>Bacteria</taxon>
        <taxon>Bacillati</taxon>
        <taxon>Actinomycetota</taxon>
        <taxon>Actinomycetes</taxon>
        <taxon>Kitasatosporales</taxon>
        <taxon>Streptomycetaceae</taxon>
        <taxon>Streptomyces</taxon>
    </lineage>
</organism>
<dbReference type="EMBL" id="JAAKZV010000279">
    <property type="protein sequence ID" value="NGN69300.1"/>
    <property type="molecule type" value="Genomic_DNA"/>
</dbReference>
<reference evidence="1 2" key="1">
    <citation type="submission" date="2020-02" db="EMBL/GenBank/DDBJ databases">
        <title>Whole-genome analyses of novel actinobacteria.</title>
        <authorList>
            <person name="Sahin N."/>
        </authorList>
    </citation>
    <scope>NUCLEOTIDE SEQUENCE [LARGE SCALE GENOMIC DNA]</scope>
    <source>
        <strain evidence="1 2">A7024</strain>
    </source>
</reference>
<sequence length="249" mass="27220">MDLQIVNASPKHRPAPLVTPPPFGYLYLTASIAPPTARRPVPARSQERPRVLLHVKEAVRELRRLGPVERATVYRTVVAPPPRDFARSSGVKPARFDVAVLVESSNPGDLPAVRDSGPYKELSNILGAAATDVRETPARCAKAIADVDKSLPGLFLFNHFVAEDPALAMELWDHLASWFMDHAGVDNSTVLEPLEPGEADFAFVNHARLKGPLPYYALRQFATPSFRSFVTGNLLANRTGAMPVLCRAV</sequence>
<comment type="caution">
    <text evidence="1">The sequence shown here is derived from an EMBL/GenBank/DDBJ whole genome shotgun (WGS) entry which is preliminary data.</text>
</comment>
<name>A0A6G4UC59_9ACTN</name>